<protein>
    <submittedName>
        <fullName evidence="1">17249_t:CDS:1</fullName>
    </submittedName>
</protein>
<sequence length="40" mass="4672">RNALNVFNKNKFEVRSKNESDGRLLFEGWLLFEGRLLFGG</sequence>
<dbReference type="Proteomes" id="UP000789396">
    <property type="component" value="Unassembled WGS sequence"/>
</dbReference>
<organism evidence="1 2">
    <name type="scientific">Racocetra fulgida</name>
    <dbReference type="NCBI Taxonomy" id="60492"/>
    <lineage>
        <taxon>Eukaryota</taxon>
        <taxon>Fungi</taxon>
        <taxon>Fungi incertae sedis</taxon>
        <taxon>Mucoromycota</taxon>
        <taxon>Glomeromycotina</taxon>
        <taxon>Glomeromycetes</taxon>
        <taxon>Diversisporales</taxon>
        <taxon>Gigasporaceae</taxon>
        <taxon>Racocetra</taxon>
    </lineage>
</organism>
<comment type="caution">
    <text evidence="1">The sequence shown here is derived from an EMBL/GenBank/DDBJ whole genome shotgun (WGS) entry which is preliminary data.</text>
</comment>
<name>A0A9N9JRB2_9GLOM</name>
<proteinExistence type="predicted"/>
<feature type="non-terminal residue" evidence="1">
    <location>
        <position position="40"/>
    </location>
</feature>
<reference evidence="1" key="1">
    <citation type="submission" date="2021-06" db="EMBL/GenBank/DDBJ databases">
        <authorList>
            <person name="Kallberg Y."/>
            <person name="Tangrot J."/>
            <person name="Rosling A."/>
        </authorList>
    </citation>
    <scope>NUCLEOTIDE SEQUENCE</scope>
    <source>
        <strain evidence="1">IN212</strain>
    </source>
</reference>
<dbReference type="EMBL" id="CAJVPZ010063620">
    <property type="protein sequence ID" value="CAG8793470.1"/>
    <property type="molecule type" value="Genomic_DNA"/>
</dbReference>
<evidence type="ECO:0000313" key="2">
    <source>
        <dbReference type="Proteomes" id="UP000789396"/>
    </source>
</evidence>
<dbReference type="AlphaFoldDB" id="A0A9N9JRB2"/>
<accession>A0A9N9JRB2</accession>
<feature type="non-terminal residue" evidence="1">
    <location>
        <position position="1"/>
    </location>
</feature>
<keyword evidence="2" id="KW-1185">Reference proteome</keyword>
<evidence type="ECO:0000313" key="1">
    <source>
        <dbReference type="EMBL" id="CAG8793470.1"/>
    </source>
</evidence>
<gene>
    <name evidence="1" type="ORF">RFULGI_LOCUS16980</name>
</gene>